<feature type="domain" description="Orc1-like AAA ATPase" evidence="7">
    <location>
        <begin position="13"/>
        <end position="159"/>
    </location>
</feature>
<dbReference type="PANTHER" id="PTHR12705">
    <property type="entry name" value="ORIGIN RECOGNITION COMPLEX SUBUNIT 5"/>
    <property type="match status" value="1"/>
</dbReference>
<evidence type="ECO:0000256" key="2">
    <source>
        <dbReference type="ARBA" id="ARBA00006269"/>
    </source>
</evidence>
<keyword evidence="6" id="KW-0539">Nucleus</keyword>
<keyword evidence="5" id="KW-0067">ATP-binding</keyword>
<evidence type="ECO:0000256" key="4">
    <source>
        <dbReference type="ARBA" id="ARBA00022741"/>
    </source>
</evidence>
<sequence>MLPDEILEQLNAEFPCREFQLRQLAALYSPQLPSPSLLVAHGLTATGKSSIIKLYLSLSGLAHAVVSSRECITGRHLLERTTSSCLDALDEHYDETNDRRPYVRTENISALAVNLAKMLEGREKFVLVLDGIDRQREMPHTLLPALGRFGELIPNLSIILITTLAQNLALHKPGVPHLYFPPYPRAAVVEILSLNPPKIFLEPPSLDLYPDYTTDVAAEDDAWLWNRFLGAVWESLSKHTGRDLVSFRNTSMRIWRDFVKPVVDGTFGTRDFSRLMVNRKHLFQIDDAVLDRLITSSSTTTQTNGVISVNSSRAAVKRNTIQHSLPYYTTHLLIAAYLASYNPSRTDTTYFMKHTDKRKNKRKVRTDAGVSKSKHRRISRHLLTPSPFPLDRLLAIFRSLLEGPVPQLADLGTQIATLTSLRLLVRVGGVGTGDALDAGAKWRVGFGWEWVRGLGRGVGIEVGEYLVGGVDG</sequence>
<comment type="subcellular location">
    <subcellularLocation>
        <location evidence="1">Nucleus</location>
    </subcellularLocation>
</comment>
<proteinExistence type="inferred from homology"/>
<evidence type="ECO:0000313" key="11">
    <source>
        <dbReference type="Proteomes" id="UP000799770"/>
    </source>
</evidence>
<evidence type="ECO:0000256" key="5">
    <source>
        <dbReference type="ARBA" id="ARBA00022840"/>
    </source>
</evidence>
<gene>
    <name evidence="10" type="ORF">BDV96DRAFT_541080</name>
</gene>
<dbReference type="PANTHER" id="PTHR12705:SF0">
    <property type="entry name" value="ORIGIN RECOGNITION COMPLEX SUBUNIT 5"/>
    <property type="match status" value="1"/>
</dbReference>
<evidence type="ECO:0000256" key="6">
    <source>
        <dbReference type="ARBA" id="ARBA00023242"/>
    </source>
</evidence>
<dbReference type="OrthoDB" id="365981at2759"/>
<dbReference type="Gene3D" id="1.10.8.60">
    <property type="match status" value="1"/>
</dbReference>
<name>A0A6A5ZH34_9PLEO</name>
<keyword evidence="4" id="KW-0547">Nucleotide-binding</keyword>
<keyword evidence="3" id="KW-0235">DNA replication</keyword>
<dbReference type="GO" id="GO:0005664">
    <property type="term" value="C:nuclear origin of replication recognition complex"/>
    <property type="evidence" value="ECO:0007669"/>
    <property type="project" value="TreeGrafter"/>
</dbReference>
<comment type="similarity">
    <text evidence="2">Belongs to the ORC5 family.</text>
</comment>
<dbReference type="InterPro" id="IPR048866">
    <property type="entry name" value="ORC5_lid"/>
</dbReference>
<organism evidence="10 11">
    <name type="scientific">Lophiotrema nucula</name>
    <dbReference type="NCBI Taxonomy" id="690887"/>
    <lineage>
        <taxon>Eukaryota</taxon>
        <taxon>Fungi</taxon>
        <taxon>Dikarya</taxon>
        <taxon>Ascomycota</taxon>
        <taxon>Pezizomycotina</taxon>
        <taxon>Dothideomycetes</taxon>
        <taxon>Pleosporomycetidae</taxon>
        <taxon>Pleosporales</taxon>
        <taxon>Lophiotremataceae</taxon>
        <taxon>Lophiotrema</taxon>
    </lineage>
</organism>
<dbReference type="Pfam" id="PF21639">
    <property type="entry name" value="ORC5_lid"/>
    <property type="match status" value="1"/>
</dbReference>
<dbReference type="SUPFAM" id="SSF52540">
    <property type="entry name" value="P-loop containing nucleoside triphosphate hydrolases"/>
    <property type="match status" value="1"/>
</dbReference>
<dbReference type="InterPro" id="IPR047088">
    <property type="entry name" value="ORC5_C"/>
</dbReference>
<dbReference type="Pfam" id="PF14630">
    <property type="entry name" value="ORC5_C"/>
    <property type="match status" value="1"/>
</dbReference>
<dbReference type="Pfam" id="PF13191">
    <property type="entry name" value="AAA_16"/>
    <property type="match status" value="1"/>
</dbReference>
<dbReference type="Proteomes" id="UP000799770">
    <property type="component" value="Unassembled WGS sequence"/>
</dbReference>
<evidence type="ECO:0000313" key="10">
    <source>
        <dbReference type="EMBL" id="KAF2118782.1"/>
    </source>
</evidence>
<evidence type="ECO:0000259" key="8">
    <source>
        <dbReference type="Pfam" id="PF14630"/>
    </source>
</evidence>
<evidence type="ECO:0000259" key="9">
    <source>
        <dbReference type="Pfam" id="PF21639"/>
    </source>
</evidence>
<reference evidence="10" key="1">
    <citation type="journal article" date="2020" name="Stud. Mycol.">
        <title>101 Dothideomycetes genomes: a test case for predicting lifestyles and emergence of pathogens.</title>
        <authorList>
            <person name="Haridas S."/>
            <person name="Albert R."/>
            <person name="Binder M."/>
            <person name="Bloem J."/>
            <person name="Labutti K."/>
            <person name="Salamov A."/>
            <person name="Andreopoulos B."/>
            <person name="Baker S."/>
            <person name="Barry K."/>
            <person name="Bills G."/>
            <person name="Bluhm B."/>
            <person name="Cannon C."/>
            <person name="Castanera R."/>
            <person name="Culley D."/>
            <person name="Daum C."/>
            <person name="Ezra D."/>
            <person name="Gonzalez J."/>
            <person name="Henrissat B."/>
            <person name="Kuo A."/>
            <person name="Liang C."/>
            <person name="Lipzen A."/>
            <person name="Lutzoni F."/>
            <person name="Magnuson J."/>
            <person name="Mondo S."/>
            <person name="Nolan M."/>
            <person name="Ohm R."/>
            <person name="Pangilinan J."/>
            <person name="Park H.-J."/>
            <person name="Ramirez L."/>
            <person name="Alfaro M."/>
            <person name="Sun H."/>
            <person name="Tritt A."/>
            <person name="Yoshinaga Y."/>
            <person name="Zwiers L.-H."/>
            <person name="Turgeon B."/>
            <person name="Goodwin S."/>
            <person name="Spatafora J."/>
            <person name="Crous P."/>
            <person name="Grigoriev I."/>
        </authorList>
    </citation>
    <scope>NUCLEOTIDE SEQUENCE</scope>
    <source>
        <strain evidence="10">CBS 627.86</strain>
    </source>
</reference>
<evidence type="ECO:0000259" key="7">
    <source>
        <dbReference type="Pfam" id="PF13191"/>
    </source>
</evidence>
<dbReference type="InterPro" id="IPR027417">
    <property type="entry name" value="P-loop_NTPase"/>
</dbReference>
<dbReference type="Gene3D" id="3.40.50.300">
    <property type="entry name" value="P-loop containing nucleotide triphosphate hydrolases"/>
    <property type="match status" value="1"/>
</dbReference>
<dbReference type="GO" id="GO:0003688">
    <property type="term" value="F:DNA replication origin binding"/>
    <property type="evidence" value="ECO:0007669"/>
    <property type="project" value="TreeGrafter"/>
</dbReference>
<dbReference type="EMBL" id="ML977316">
    <property type="protein sequence ID" value="KAF2118782.1"/>
    <property type="molecule type" value="Genomic_DNA"/>
</dbReference>
<evidence type="ECO:0000256" key="1">
    <source>
        <dbReference type="ARBA" id="ARBA00004123"/>
    </source>
</evidence>
<feature type="domain" description="Origin recognition complex subunit 5 C-terminal" evidence="8">
    <location>
        <begin position="325"/>
        <end position="466"/>
    </location>
</feature>
<dbReference type="GO" id="GO:0006270">
    <property type="term" value="P:DNA replication initiation"/>
    <property type="evidence" value="ECO:0007669"/>
    <property type="project" value="TreeGrafter"/>
</dbReference>
<evidence type="ECO:0000256" key="3">
    <source>
        <dbReference type="ARBA" id="ARBA00022705"/>
    </source>
</evidence>
<dbReference type="AlphaFoldDB" id="A0A6A5ZH34"/>
<dbReference type="InterPro" id="IPR041664">
    <property type="entry name" value="AAA_16"/>
</dbReference>
<protein>
    <submittedName>
        <fullName evidence="10">Origin recognition complex subunit Orc5</fullName>
    </submittedName>
</protein>
<feature type="domain" description="ORC5 lid" evidence="9">
    <location>
        <begin position="225"/>
        <end position="284"/>
    </location>
</feature>
<accession>A0A6A5ZH34</accession>
<dbReference type="InterPro" id="IPR020796">
    <property type="entry name" value="ORC5"/>
</dbReference>
<keyword evidence="11" id="KW-1185">Reference proteome</keyword>